<comment type="similarity">
    <text evidence="3">Belongs to the acetyltransferase family. RimJ subfamily.</text>
</comment>
<name>A0ABX0VIB8_9HYPH</name>
<keyword evidence="1" id="KW-0808">Transferase</keyword>
<keyword evidence="2" id="KW-0012">Acyltransferase</keyword>
<evidence type="ECO:0000259" key="4">
    <source>
        <dbReference type="PROSITE" id="PS51186"/>
    </source>
</evidence>
<dbReference type="InterPro" id="IPR016181">
    <property type="entry name" value="Acyl_CoA_acyltransferase"/>
</dbReference>
<dbReference type="PROSITE" id="PS51186">
    <property type="entry name" value="GNAT"/>
    <property type="match status" value="1"/>
</dbReference>
<dbReference type="EMBL" id="JAATJS010000007">
    <property type="protein sequence ID" value="NIX78312.1"/>
    <property type="molecule type" value="Genomic_DNA"/>
</dbReference>
<protein>
    <submittedName>
        <fullName evidence="5">GNAT family N-acetyltransferase</fullName>
    </submittedName>
</protein>
<evidence type="ECO:0000256" key="1">
    <source>
        <dbReference type="ARBA" id="ARBA00022679"/>
    </source>
</evidence>
<sequence length="177" mass="19675">MPRVTIQPVSADDAEELIMANLASIALHEPWVSPCRDHASFMAYLARCDGEKTVGLIARERESGRIVGVINISEIVRGLFLNAYLGYYGMAGMNGRGLMAEAVALAVTYAFHTLGLHRVEANIQPDNKASRALAERLGFRKEGYSPRYLKIAGEWRDHERWAILAEEWDAAKGEVSR</sequence>
<feature type="domain" description="N-acetyltransferase" evidence="4">
    <location>
        <begin position="4"/>
        <end position="166"/>
    </location>
</feature>
<dbReference type="InterPro" id="IPR000182">
    <property type="entry name" value="GNAT_dom"/>
</dbReference>
<dbReference type="SUPFAM" id="SSF55729">
    <property type="entry name" value="Acyl-CoA N-acyltransferases (Nat)"/>
    <property type="match status" value="1"/>
</dbReference>
<proteinExistence type="inferred from homology"/>
<evidence type="ECO:0000256" key="3">
    <source>
        <dbReference type="ARBA" id="ARBA00038502"/>
    </source>
</evidence>
<evidence type="ECO:0000313" key="5">
    <source>
        <dbReference type="EMBL" id="NIX78312.1"/>
    </source>
</evidence>
<dbReference type="PANTHER" id="PTHR43792">
    <property type="entry name" value="GNAT FAMILY, PUTATIVE (AFU_ORTHOLOGUE AFUA_3G00765)-RELATED-RELATED"/>
    <property type="match status" value="1"/>
</dbReference>
<organism evidence="5 6">
    <name type="scientific">Microvirga terricola</name>
    <dbReference type="NCBI Taxonomy" id="2719797"/>
    <lineage>
        <taxon>Bacteria</taxon>
        <taxon>Pseudomonadati</taxon>
        <taxon>Pseudomonadota</taxon>
        <taxon>Alphaproteobacteria</taxon>
        <taxon>Hyphomicrobiales</taxon>
        <taxon>Methylobacteriaceae</taxon>
        <taxon>Microvirga</taxon>
    </lineage>
</organism>
<accession>A0ABX0VIB8</accession>
<evidence type="ECO:0000313" key="6">
    <source>
        <dbReference type="Proteomes" id="UP000707352"/>
    </source>
</evidence>
<dbReference type="InterPro" id="IPR051531">
    <property type="entry name" value="N-acetyltransferase"/>
</dbReference>
<gene>
    <name evidence="5" type="ORF">HB375_17090</name>
</gene>
<comment type="caution">
    <text evidence="5">The sequence shown here is derived from an EMBL/GenBank/DDBJ whole genome shotgun (WGS) entry which is preliminary data.</text>
</comment>
<dbReference type="PANTHER" id="PTHR43792:SF8">
    <property type="entry name" value="[RIBOSOMAL PROTEIN US5]-ALANINE N-ACETYLTRANSFERASE"/>
    <property type="match status" value="1"/>
</dbReference>
<keyword evidence="6" id="KW-1185">Reference proteome</keyword>
<dbReference type="Pfam" id="PF13302">
    <property type="entry name" value="Acetyltransf_3"/>
    <property type="match status" value="1"/>
</dbReference>
<reference evidence="5 6" key="1">
    <citation type="submission" date="2020-03" db="EMBL/GenBank/DDBJ databases">
        <title>The genome sequence of Microvirga sp. c23x22.</title>
        <authorList>
            <person name="Zhang X."/>
        </authorList>
    </citation>
    <scope>NUCLEOTIDE SEQUENCE [LARGE SCALE GENOMIC DNA]</scope>
    <source>
        <strain evidence="6">c23x22</strain>
    </source>
</reference>
<dbReference type="Gene3D" id="3.40.630.30">
    <property type="match status" value="1"/>
</dbReference>
<evidence type="ECO:0000256" key="2">
    <source>
        <dbReference type="ARBA" id="ARBA00023315"/>
    </source>
</evidence>
<dbReference type="Proteomes" id="UP000707352">
    <property type="component" value="Unassembled WGS sequence"/>
</dbReference>